<protein>
    <submittedName>
        <fullName evidence="2">Methyltransferase domain-containing protein</fullName>
    </submittedName>
</protein>
<dbReference type="InterPro" id="IPR029063">
    <property type="entry name" value="SAM-dependent_MTases_sf"/>
</dbReference>
<reference evidence="2" key="1">
    <citation type="submission" date="2020-07" db="EMBL/GenBank/DDBJ databases">
        <title>Huge and variable diversity of episymbiotic CPR bacteria and DPANN archaea in groundwater ecosystems.</title>
        <authorList>
            <person name="He C.Y."/>
            <person name="Keren R."/>
            <person name="Whittaker M."/>
            <person name="Farag I.F."/>
            <person name="Doudna J."/>
            <person name="Cate J.H.D."/>
            <person name="Banfield J.F."/>
        </authorList>
    </citation>
    <scope>NUCLEOTIDE SEQUENCE</scope>
    <source>
        <strain evidence="2">NC_groundwater_1813_Pr3_B-0.1um_71_17</strain>
    </source>
</reference>
<proteinExistence type="predicted"/>
<feature type="domain" description="Methyltransferase type 11" evidence="1">
    <location>
        <begin position="48"/>
        <end position="142"/>
    </location>
</feature>
<dbReference type="PANTHER" id="PTHR43591:SF24">
    <property type="entry name" value="2-METHOXY-6-POLYPRENYL-1,4-BENZOQUINOL METHYLASE, MITOCHONDRIAL"/>
    <property type="match status" value="1"/>
</dbReference>
<comment type="caution">
    <text evidence="2">The sequence shown here is derived from an EMBL/GenBank/DDBJ whole genome shotgun (WGS) entry which is preliminary data.</text>
</comment>
<evidence type="ECO:0000259" key="1">
    <source>
        <dbReference type="Pfam" id="PF08241"/>
    </source>
</evidence>
<gene>
    <name evidence="2" type="ORF">HZA61_04895</name>
</gene>
<dbReference type="GO" id="GO:0032259">
    <property type="term" value="P:methylation"/>
    <property type="evidence" value="ECO:0007669"/>
    <property type="project" value="UniProtKB-KW"/>
</dbReference>
<dbReference type="Gene3D" id="3.40.50.150">
    <property type="entry name" value="Vaccinia Virus protein VP39"/>
    <property type="match status" value="1"/>
</dbReference>
<dbReference type="AlphaFoldDB" id="A0A933W8B4"/>
<organism evidence="2 3">
    <name type="scientific">Eiseniibacteriota bacterium</name>
    <dbReference type="NCBI Taxonomy" id="2212470"/>
    <lineage>
        <taxon>Bacteria</taxon>
        <taxon>Candidatus Eiseniibacteriota</taxon>
    </lineage>
</organism>
<evidence type="ECO:0000313" key="2">
    <source>
        <dbReference type="EMBL" id="MBI5168806.1"/>
    </source>
</evidence>
<accession>A0A933W8B4</accession>
<sequence>MARASTLDHWESYWKGHATDIEDTYSTGGRLVRETLADGPVQGKVVMEIGAGSGRDLIELARMGAKGVVLDYSPASLALVKKQAEAQGVPVMLVQADATRMPFRDQSIDVSFHQGLLEHFRDPMPLLNENARVTARGGRMIVDVPQTFHLYTLMKNVLILFNRWFAGWETQFTPAQLERLCASTGLEVVRTYGDWMVPGLWYRVTREVLKRGLGIKLPLHPKGPAFWSNGWDALRASWRGRRWALWTSHVIGTVARRP</sequence>
<dbReference type="EMBL" id="JACRIW010000036">
    <property type="protein sequence ID" value="MBI5168806.1"/>
    <property type="molecule type" value="Genomic_DNA"/>
</dbReference>
<name>A0A933W8B4_UNCEI</name>
<dbReference type="Pfam" id="PF08241">
    <property type="entry name" value="Methyltransf_11"/>
    <property type="match status" value="1"/>
</dbReference>
<dbReference type="CDD" id="cd02440">
    <property type="entry name" value="AdoMet_MTases"/>
    <property type="match status" value="1"/>
</dbReference>
<keyword evidence="2" id="KW-0489">Methyltransferase</keyword>
<dbReference type="PANTHER" id="PTHR43591">
    <property type="entry name" value="METHYLTRANSFERASE"/>
    <property type="match status" value="1"/>
</dbReference>
<dbReference type="InterPro" id="IPR013216">
    <property type="entry name" value="Methyltransf_11"/>
</dbReference>
<keyword evidence="2" id="KW-0808">Transferase</keyword>
<dbReference type="SUPFAM" id="SSF53335">
    <property type="entry name" value="S-adenosyl-L-methionine-dependent methyltransferases"/>
    <property type="match status" value="1"/>
</dbReference>
<evidence type="ECO:0000313" key="3">
    <source>
        <dbReference type="Proteomes" id="UP000696931"/>
    </source>
</evidence>
<dbReference type="GO" id="GO:0008757">
    <property type="term" value="F:S-adenosylmethionine-dependent methyltransferase activity"/>
    <property type="evidence" value="ECO:0007669"/>
    <property type="project" value="InterPro"/>
</dbReference>
<dbReference type="Proteomes" id="UP000696931">
    <property type="component" value="Unassembled WGS sequence"/>
</dbReference>